<dbReference type="InterPro" id="IPR017850">
    <property type="entry name" value="Alkaline_phosphatase_core_sf"/>
</dbReference>
<dbReference type="RefSeq" id="WP_119436465.1">
    <property type="nucleotide sequence ID" value="NZ_QWGR01000002.1"/>
</dbReference>
<dbReference type="InterPro" id="IPR032506">
    <property type="entry name" value="SGSH_C"/>
</dbReference>
<reference evidence="4 5" key="1">
    <citation type="submission" date="2018-08" db="EMBL/GenBank/DDBJ databases">
        <title>Pallidiluteibacterium maritimus gen. nov., sp. nov., isolated from coastal sediment.</title>
        <authorList>
            <person name="Zhou L.Y."/>
        </authorList>
    </citation>
    <scope>NUCLEOTIDE SEQUENCE [LARGE SCALE GENOMIC DNA]</scope>
    <source>
        <strain evidence="4 5">XSD2</strain>
    </source>
</reference>
<dbReference type="Pfam" id="PF01663">
    <property type="entry name" value="Phosphodiest"/>
    <property type="match status" value="1"/>
</dbReference>
<evidence type="ECO:0000259" key="3">
    <source>
        <dbReference type="Pfam" id="PF16347"/>
    </source>
</evidence>
<accession>A0A399T0D2</accession>
<dbReference type="Pfam" id="PF16347">
    <property type="entry name" value="SGSH_C"/>
    <property type="match status" value="1"/>
</dbReference>
<evidence type="ECO:0000256" key="2">
    <source>
        <dbReference type="ARBA" id="ARBA00022801"/>
    </source>
</evidence>
<gene>
    <name evidence="4" type="ORF">D1614_03275</name>
</gene>
<evidence type="ECO:0000313" key="4">
    <source>
        <dbReference type="EMBL" id="RIJ49776.1"/>
    </source>
</evidence>
<organism evidence="4 5">
    <name type="scientific">Maribellus luteus</name>
    <dbReference type="NCBI Taxonomy" id="2305463"/>
    <lineage>
        <taxon>Bacteria</taxon>
        <taxon>Pseudomonadati</taxon>
        <taxon>Bacteroidota</taxon>
        <taxon>Bacteroidia</taxon>
        <taxon>Marinilabiliales</taxon>
        <taxon>Prolixibacteraceae</taxon>
        <taxon>Maribellus</taxon>
    </lineage>
</organism>
<protein>
    <submittedName>
        <fullName evidence="4">DUF4976 domain-containing protein</fullName>
    </submittedName>
</protein>
<name>A0A399T0D2_9BACT</name>
<dbReference type="OrthoDB" id="9765065at2"/>
<dbReference type="PROSITE" id="PS51257">
    <property type="entry name" value="PROKAR_LIPOPROTEIN"/>
    <property type="match status" value="1"/>
</dbReference>
<dbReference type="AlphaFoldDB" id="A0A399T0D2"/>
<keyword evidence="5" id="KW-1185">Reference proteome</keyword>
<keyword evidence="2" id="KW-0378">Hydrolase</keyword>
<dbReference type="InterPro" id="IPR024607">
    <property type="entry name" value="Sulfatase_CS"/>
</dbReference>
<dbReference type="CDD" id="cd16031">
    <property type="entry name" value="G6S_like"/>
    <property type="match status" value="1"/>
</dbReference>
<dbReference type="GO" id="GO:0016787">
    <property type="term" value="F:hydrolase activity"/>
    <property type="evidence" value="ECO:0007669"/>
    <property type="project" value="UniProtKB-KW"/>
</dbReference>
<dbReference type="EMBL" id="QWGR01000002">
    <property type="protein sequence ID" value="RIJ49776.1"/>
    <property type="molecule type" value="Genomic_DNA"/>
</dbReference>
<comment type="caution">
    <text evidence="4">The sequence shown here is derived from an EMBL/GenBank/DDBJ whole genome shotgun (WGS) entry which is preliminary data.</text>
</comment>
<dbReference type="Proteomes" id="UP000265926">
    <property type="component" value="Unassembled WGS sequence"/>
</dbReference>
<sequence>MVLKINKIIWVLAGATFGLLFSCQPKAEKSGRPNIIFIMSDDHAYQAISAYSDKLIETPNIDRIADEGMLFTNACVSNSICAPSRATILTGKHTHIHGKIDNNFPFDTSNVTFPQLLQDAGYQTAMFGKLHFGNNPKGFDEFMILPDQGDYYNPEFITRQGDTTIQGYVTDIITDLTLDWLGKRKEEKPFMLMYLHKAPHREWLPAERHYREFTQKTFPEPETLFDDYKGRGTAAREAEMNLLKHMTVSADNKIYPEVARELGVQEPSEWGFNVFKSKYARFTEAQKAQWDAVYGPINEEFAQLYPSMNDSAFMRWKYQRYMQDYLGCIAAVDENVGRLLDYLDKNGLSENTMVVYTSDQGFYLGEHGWFDKRFIYNESFKTPLLVKWPGKIAPGSVSDEMVQNLDFAQTFLEAAGVQAPDDMQGESLVSLMEGKNDQWTRDAVYYHYYEYPGFHMVKRHYGMVTKEFKLAHFYYDVDEWELYDRQKDSLELNNVYNDPAYVGVVESLKEQLIQIREKYKDSDELDQMFIDRYKEKGLIKEKK</sequence>
<proteinExistence type="inferred from homology"/>
<feature type="domain" description="N-sulphoglucosamine sulphohydrolase C-terminal" evidence="3">
    <location>
        <begin position="365"/>
        <end position="517"/>
    </location>
</feature>
<dbReference type="Gene3D" id="3.40.720.10">
    <property type="entry name" value="Alkaline Phosphatase, subunit A"/>
    <property type="match status" value="2"/>
</dbReference>
<dbReference type="PANTHER" id="PTHR43108:SF6">
    <property type="entry name" value="N-SULPHOGLUCOSAMINE SULPHOHYDROLASE"/>
    <property type="match status" value="1"/>
</dbReference>
<comment type="similarity">
    <text evidence="1">Belongs to the sulfatase family.</text>
</comment>
<evidence type="ECO:0000313" key="5">
    <source>
        <dbReference type="Proteomes" id="UP000265926"/>
    </source>
</evidence>
<dbReference type="PANTHER" id="PTHR43108">
    <property type="entry name" value="N-ACETYLGLUCOSAMINE-6-SULFATASE FAMILY MEMBER"/>
    <property type="match status" value="1"/>
</dbReference>
<dbReference type="SUPFAM" id="SSF53649">
    <property type="entry name" value="Alkaline phosphatase-like"/>
    <property type="match status" value="1"/>
</dbReference>
<evidence type="ECO:0000256" key="1">
    <source>
        <dbReference type="ARBA" id="ARBA00008779"/>
    </source>
</evidence>
<dbReference type="InterPro" id="IPR002591">
    <property type="entry name" value="Phosphodiest/P_Trfase"/>
</dbReference>
<dbReference type="PROSITE" id="PS00523">
    <property type="entry name" value="SULFATASE_1"/>
    <property type="match status" value="1"/>
</dbReference>